<gene>
    <name evidence="1" type="ORF">SAMD00023353_0502710</name>
</gene>
<evidence type="ECO:0000313" key="2">
    <source>
        <dbReference type="Proteomes" id="UP000054516"/>
    </source>
</evidence>
<keyword evidence="2" id="KW-1185">Reference proteome</keyword>
<organism evidence="1">
    <name type="scientific">Rosellinia necatrix</name>
    <name type="common">White root-rot fungus</name>
    <dbReference type="NCBI Taxonomy" id="77044"/>
    <lineage>
        <taxon>Eukaryota</taxon>
        <taxon>Fungi</taxon>
        <taxon>Dikarya</taxon>
        <taxon>Ascomycota</taxon>
        <taxon>Pezizomycotina</taxon>
        <taxon>Sordariomycetes</taxon>
        <taxon>Xylariomycetidae</taxon>
        <taxon>Xylariales</taxon>
        <taxon>Xylariaceae</taxon>
        <taxon>Rosellinia</taxon>
    </lineage>
</organism>
<reference evidence="1" key="1">
    <citation type="submission" date="2016-03" db="EMBL/GenBank/DDBJ databases">
        <title>Draft genome sequence of Rosellinia necatrix.</title>
        <authorList>
            <person name="Kanematsu S."/>
        </authorList>
    </citation>
    <scope>NUCLEOTIDE SEQUENCE [LARGE SCALE GENOMIC DNA]</scope>
    <source>
        <strain evidence="1">W97</strain>
    </source>
</reference>
<accession>A0A1S7UKR6</accession>
<sequence length="252" mass="29099">MPKTKADALDNVDDRSDSLFVTRSRKKKNKISRLEEYDEDPGRAGSQKYQRLANLLETCTTKEATKSKTFLKEFRRDVKKKDIELKAFRHNKEKELEEKSSTLLKCISLKSPDEIRGRLGVLRKEDHPLFKQARANIEIHRSLMKQFKLAEEQLKSNKLELPMSRWKQDKEEIRGILACGGRYGEALVGSVLAPEITTNPIDQLDSDEEQKFAKEWFKDSREALHGETWGHVAEEQLKQFSAIARIAQPEEG</sequence>
<proteinExistence type="predicted"/>
<evidence type="ECO:0000313" key="1">
    <source>
        <dbReference type="EMBL" id="GAP83853.1"/>
    </source>
</evidence>
<dbReference type="Proteomes" id="UP000054516">
    <property type="component" value="Unassembled WGS sequence"/>
</dbReference>
<dbReference type="AlphaFoldDB" id="A0A1S7UKR6"/>
<dbReference type="OMA" id="TIEQHLM"/>
<dbReference type="OrthoDB" id="3598799at2759"/>
<name>A0A1S7UKR6_ROSNE</name>
<dbReference type="EMBL" id="DF977450">
    <property type="protein sequence ID" value="GAP83853.1"/>
    <property type="molecule type" value="Genomic_DNA"/>
</dbReference>
<dbReference type="STRING" id="77044.A0A1S7UKR6"/>
<protein>
    <submittedName>
        <fullName evidence="1">Uncharacterized protein</fullName>
    </submittedName>
</protein>